<dbReference type="Pfam" id="PF02870">
    <property type="entry name" value="Methyltransf_1N"/>
    <property type="match status" value="1"/>
</dbReference>
<comment type="miscellaneous">
    <text evidence="8">This enzyme catalyzes only one turnover and therefore is not strictly catalytic. According to one definition, an enzyme is a biocatalyst that acts repeatedly and over many reaction cycles.</text>
</comment>
<evidence type="ECO:0000259" key="9">
    <source>
        <dbReference type="Pfam" id="PF01035"/>
    </source>
</evidence>
<dbReference type="Pfam" id="PF01035">
    <property type="entry name" value="DNA_binding_1"/>
    <property type="match status" value="1"/>
</dbReference>
<dbReference type="InterPro" id="IPR008332">
    <property type="entry name" value="MethylG_MeTrfase_N"/>
</dbReference>
<dbReference type="Proteomes" id="UP001321486">
    <property type="component" value="Chromosome"/>
</dbReference>
<dbReference type="InterPro" id="IPR014048">
    <property type="entry name" value="MethylDNA_cys_MeTrfase_DNA-bd"/>
</dbReference>
<accession>A0ABM8GRE5</accession>
<dbReference type="PANTHER" id="PTHR10815:SF13">
    <property type="entry name" value="METHYLATED-DNA--PROTEIN-CYSTEINE METHYLTRANSFERASE"/>
    <property type="match status" value="1"/>
</dbReference>
<evidence type="ECO:0000256" key="4">
    <source>
        <dbReference type="ARBA" id="ARBA00022679"/>
    </source>
</evidence>
<feature type="active site" description="Nucleophile; methyl group acceptor" evidence="8">
    <location>
        <position position="148"/>
    </location>
</feature>
<keyword evidence="3 8" id="KW-0489">Methyltransferase</keyword>
<comment type="function">
    <text evidence="8">Involved in the cellular defense against the biological effects of O6-methylguanine (O6-MeG) and O4-methylthymine (O4-MeT) in DNA. Repairs the methylated nucleobase in DNA by stoichiometrically transferring the methyl group to a cysteine residue in the enzyme. This is a suicide reaction: the enzyme is irreversibly inactivated.</text>
</comment>
<dbReference type="EMBL" id="AP027732">
    <property type="protein sequence ID" value="BDZ51033.1"/>
    <property type="molecule type" value="Genomic_DNA"/>
</dbReference>
<dbReference type="NCBIfam" id="TIGR00589">
    <property type="entry name" value="ogt"/>
    <property type="match status" value="1"/>
</dbReference>
<dbReference type="GO" id="GO:0008168">
    <property type="term" value="F:methyltransferase activity"/>
    <property type="evidence" value="ECO:0007669"/>
    <property type="project" value="UniProtKB-KW"/>
</dbReference>
<dbReference type="Gene3D" id="1.10.10.10">
    <property type="entry name" value="Winged helix-like DNA-binding domain superfamily/Winged helix DNA-binding domain"/>
    <property type="match status" value="1"/>
</dbReference>
<keyword evidence="12" id="KW-1185">Reference proteome</keyword>
<dbReference type="CDD" id="cd06445">
    <property type="entry name" value="ATase"/>
    <property type="match status" value="1"/>
</dbReference>
<reference evidence="12" key="1">
    <citation type="journal article" date="2019" name="Int. J. Syst. Evol. Microbiol.">
        <title>The Global Catalogue of Microorganisms (GCM) 10K type strain sequencing project: providing services to taxonomists for standard genome sequencing and annotation.</title>
        <authorList>
            <consortium name="The Broad Institute Genomics Platform"/>
            <consortium name="The Broad Institute Genome Sequencing Center for Infectious Disease"/>
            <person name="Wu L."/>
            <person name="Ma J."/>
        </authorList>
    </citation>
    <scope>NUCLEOTIDE SEQUENCE [LARGE SCALE GENOMIC DNA]</scope>
    <source>
        <strain evidence="12">NBRC 108728</strain>
    </source>
</reference>
<dbReference type="RefSeq" id="WP_286343894.1">
    <property type="nucleotide sequence ID" value="NZ_AP027732.1"/>
</dbReference>
<dbReference type="InterPro" id="IPR036631">
    <property type="entry name" value="MGMT_N_sf"/>
</dbReference>
<dbReference type="PANTHER" id="PTHR10815">
    <property type="entry name" value="METHYLATED-DNA--PROTEIN-CYSTEINE METHYLTRANSFERASE"/>
    <property type="match status" value="1"/>
</dbReference>
<organism evidence="11 12">
    <name type="scientific">Frondihabitans sucicola</name>
    <dbReference type="NCBI Taxonomy" id="1268041"/>
    <lineage>
        <taxon>Bacteria</taxon>
        <taxon>Bacillati</taxon>
        <taxon>Actinomycetota</taxon>
        <taxon>Actinomycetes</taxon>
        <taxon>Micrococcales</taxon>
        <taxon>Microbacteriaceae</taxon>
        <taxon>Frondihabitans</taxon>
    </lineage>
</organism>
<comment type="subcellular location">
    <subcellularLocation>
        <location evidence="8">Cytoplasm</location>
    </subcellularLocation>
</comment>
<comment type="catalytic activity">
    <reaction evidence="7 8">
        <text>a 6-O-methyl-2'-deoxyguanosine in DNA + L-cysteinyl-[protein] = S-methyl-L-cysteinyl-[protein] + a 2'-deoxyguanosine in DNA</text>
        <dbReference type="Rhea" id="RHEA:24000"/>
        <dbReference type="Rhea" id="RHEA-COMP:10131"/>
        <dbReference type="Rhea" id="RHEA-COMP:10132"/>
        <dbReference type="Rhea" id="RHEA-COMP:11367"/>
        <dbReference type="Rhea" id="RHEA-COMP:11368"/>
        <dbReference type="ChEBI" id="CHEBI:29950"/>
        <dbReference type="ChEBI" id="CHEBI:82612"/>
        <dbReference type="ChEBI" id="CHEBI:85445"/>
        <dbReference type="ChEBI" id="CHEBI:85448"/>
        <dbReference type="EC" id="2.1.1.63"/>
    </reaction>
</comment>
<dbReference type="InterPro" id="IPR036388">
    <property type="entry name" value="WH-like_DNA-bd_sf"/>
</dbReference>
<evidence type="ECO:0000259" key="10">
    <source>
        <dbReference type="Pfam" id="PF02870"/>
    </source>
</evidence>
<evidence type="ECO:0000256" key="8">
    <source>
        <dbReference type="HAMAP-Rule" id="MF_00772"/>
    </source>
</evidence>
<keyword evidence="6 8" id="KW-0234">DNA repair</keyword>
<name>A0ABM8GRE5_9MICO</name>
<dbReference type="PROSITE" id="PS00374">
    <property type="entry name" value="MGMT"/>
    <property type="match status" value="1"/>
</dbReference>
<comment type="catalytic activity">
    <reaction evidence="1 8">
        <text>a 4-O-methyl-thymidine in DNA + L-cysteinyl-[protein] = a thymidine in DNA + S-methyl-L-cysteinyl-[protein]</text>
        <dbReference type="Rhea" id="RHEA:53428"/>
        <dbReference type="Rhea" id="RHEA-COMP:10131"/>
        <dbReference type="Rhea" id="RHEA-COMP:10132"/>
        <dbReference type="Rhea" id="RHEA-COMP:13555"/>
        <dbReference type="Rhea" id="RHEA-COMP:13556"/>
        <dbReference type="ChEBI" id="CHEBI:29950"/>
        <dbReference type="ChEBI" id="CHEBI:82612"/>
        <dbReference type="ChEBI" id="CHEBI:137386"/>
        <dbReference type="ChEBI" id="CHEBI:137387"/>
        <dbReference type="EC" id="2.1.1.63"/>
    </reaction>
</comment>
<evidence type="ECO:0000256" key="2">
    <source>
        <dbReference type="ARBA" id="ARBA00022490"/>
    </source>
</evidence>
<evidence type="ECO:0000313" key="12">
    <source>
        <dbReference type="Proteomes" id="UP001321486"/>
    </source>
</evidence>
<protein>
    <recommendedName>
        <fullName evidence="8">Methylated-DNA--protein-cysteine methyltransferase</fullName>
        <ecNumber evidence="8">2.1.1.63</ecNumber>
    </recommendedName>
    <alternativeName>
        <fullName evidence="8">6-O-methylguanine-DNA methyltransferase</fullName>
        <shortName evidence="8">MGMT</shortName>
    </alternativeName>
    <alternativeName>
        <fullName evidence="8">O-6-methylguanine-DNA-alkyltransferase</fullName>
    </alternativeName>
</protein>
<proteinExistence type="inferred from homology"/>
<keyword evidence="4 8" id="KW-0808">Transferase</keyword>
<evidence type="ECO:0000256" key="5">
    <source>
        <dbReference type="ARBA" id="ARBA00022763"/>
    </source>
</evidence>
<feature type="domain" description="Methylated-DNA-[protein]-cysteine S-methyltransferase DNA binding" evidence="9">
    <location>
        <begin position="97"/>
        <end position="179"/>
    </location>
</feature>
<dbReference type="Gene3D" id="3.30.160.70">
    <property type="entry name" value="Methylated DNA-protein cysteine methyltransferase domain"/>
    <property type="match status" value="1"/>
</dbReference>
<keyword evidence="2 8" id="KW-0963">Cytoplasm</keyword>
<keyword evidence="5 8" id="KW-0227">DNA damage</keyword>
<dbReference type="GO" id="GO:0032259">
    <property type="term" value="P:methylation"/>
    <property type="evidence" value="ECO:0007669"/>
    <property type="project" value="UniProtKB-KW"/>
</dbReference>
<evidence type="ECO:0000256" key="1">
    <source>
        <dbReference type="ARBA" id="ARBA00001286"/>
    </source>
</evidence>
<dbReference type="HAMAP" id="MF_00772">
    <property type="entry name" value="OGT"/>
    <property type="match status" value="1"/>
</dbReference>
<dbReference type="EC" id="2.1.1.63" evidence="8"/>
<dbReference type="InterPro" id="IPR036217">
    <property type="entry name" value="MethylDNA_cys_MeTrfase_DNAb"/>
</dbReference>
<comment type="similarity">
    <text evidence="8">Belongs to the MGMT family.</text>
</comment>
<dbReference type="InterPro" id="IPR023546">
    <property type="entry name" value="MGMT"/>
</dbReference>
<feature type="domain" description="Methylguanine DNA methyltransferase ribonuclease-like" evidence="10">
    <location>
        <begin position="28"/>
        <end position="92"/>
    </location>
</feature>
<evidence type="ECO:0000313" key="11">
    <source>
        <dbReference type="EMBL" id="BDZ51033.1"/>
    </source>
</evidence>
<gene>
    <name evidence="11" type="primary">ogt</name>
    <name evidence="11" type="ORF">GCM10025867_32740</name>
</gene>
<evidence type="ECO:0000256" key="6">
    <source>
        <dbReference type="ARBA" id="ARBA00023204"/>
    </source>
</evidence>
<sequence length="183" mass="20455">MTSTIAPLIAQTDEADRRPTLFPAAVSHYESPLGRIEIRTRFDSIVRLDIESDGHLPCDDLDEAPTPVHDEARRQLDAYFAGRRRTFDLPLEQLGTPFQDEIWERLRDVPWGTATSYGELAVLADRPTGARAVGGAIRANRIALLVPCHRVLGAGRRITGYSPGRGVETKRWLLEHEGIDFVE</sequence>
<dbReference type="SUPFAM" id="SSF53155">
    <property type="entry name" value="Methylated DNA-protein cysteine methyltransferase domain"/>
    <property type="match status" value="1"/>
</dbReference>
<evidence type="ECO:0000256" key="3">
    <source>
        <dbReference type="ARBA" id="ARBA00022603"/>
    </source>
</evidence>
<dbReference type="InterPro" id="IPR001497">
    <property type="entry name" value="MethylDNA_cys_MeTrfase_AS"/>
</dbReference>
<evidence type="ECO:0000256" key="7">
    <source>
        <dbReference type="ARBA" id="ARBA00049348"/>
    </source>
</evidence>
<dbReference type="SUPFAM" id="SSF46767">
    <property type="entry name" value="Methylated DNA-protein cysteine methyltransferase, C-terminal domain"/>
    <property type="match status" value="1"/>
</dbReference>